<dbReference type="Pfam" id="PF04928">
    <property type="entry name" value="PAP_central"/>
    <property type="match status" value="1"/>
</dbReference>
<evidence type="ECO:0000259" key="10">
    <source>
        <dbReference type="Pfam" id="PF04928"/>
    </source>
</evidence>
<dbReference type="InterPro" id="IPR043519">
    <property type="entry name" value="NT_sf"/>
</dbReference>
<feature type="region of interest" description="Disordered" evidence="9">
    <location>
        <begin position="336"/>
        <end position="534"/>
    </location>
</feature>
<evidence type="ECO:0000256" key="8">
    <source>
        <dbReference type="ARBA" id="ARBA00023242"/>
    </source>
</evidence>
<proteinExistence type="inferred from homology"/>
<dbReference type="PANTHER" id="PTHR10682:SF10">
    <property type="entry name" value="POLYNUCLEOTIDE ADENYLYLTRANSFERASE"/>
    <property type="match status" value="1"/>
</dbReference>
<organism evidence="11">
    <name type="scientific">Alexandrium monilatum</name>
    <dbReference type="NCBI Taxonomy" id="311494"/>
    <lineage>
        <taxon>Eukaryota</taxon>
        <taxon>Sar</taxon>
        <taxon>Alveolata</taxon>
        <taxon>Dinophyceae</taxon>
        <taxon>Gonyaulacales</taxon>
        <taxon>Pyrocystaceae</taxon>
        <taxon>Alexandrium</taxon>
    </lineage>
</organism>
<dbReference type="GO" id="GO:0005634">
    <property type="term" value="C:nucleus"/>
    <property type="evidence" value="ECO:0007669"/>
    <property type="project" value="UniProtKB-SubCell"/>
</dbReference>
<dbReference type="GO" id="GO:0003723">
    <property type="term" value="F:RNA binding"/>
    <property type="evidence" value="ECO:0007669"/>
    <property type="project" value="InterPro"/>
</dbReference>
<comment type="subcellular location">
    <subcellularLocation>
        <location evidence="1">Nucleus</location>
    </subcellularLocation>
</comment>
<evidence type="ECO:0000256" key="1">
    <source>
        <dbReference type="ARBA" id="ARBA00004123"/>
    </source>
</evidence>
<dbReference type="GO" id="GO:1990817">
    <property type="term" value="F:poly(A) RNA polymerase activity"/>
    <property type="evidence" value="ECO:0007669"/>
    <property type="project" value="UniProtKB-EC"/>
</dbReference>
<dbReference type="EMBL" id="HBNR01073919">
    <property type="protein sequence ID" value="CAE4650142.1"/>
    <property type="molecule type" value="Transcribed_RNA"/>
</dbReference>
<dbReference type="GO" id="GO:0005524">
    <property type="term" value="F:ATP binding"/>
    <property type="evidence" value="ECO:0007669"/>
    <property type="project" value="UniProtKB-KW"/>
</dbReference>
<sequence length="1067" mass="114114">MGPGWEGLGPQGPGAQGPAGGFEQPGLGGAVPGLPHTVLAQGLGSGYEQPGFVGAGQGGGYEQPGLVGAVPGLPHGALPPGPVQANHMKQSAMQHGPTMASSMREQNMPQNFPQGMPQSMVQGMQHGMGQGMQPGMQPGPQGLQQARSQGMQQGMSQGMQQNLAQGMQQSLAQEMQPSRSQRMQQGPPQTMPQGMFEGMQQGMPQGMSHGLQGMQQGMPQGGQQGMPQGMRSSMAQGMQNQFVGMHDNLPHGGVQQNAQGMQQSMHQGMQPNMPTGMSQNLSPGMAQVAQNLPPGMQQNVPQGMQQNVPQGMQQGVPPGMQPNVAQSMLDRLQGMSQNPNSLQQGMAQGMGQGYGGMLPGMPPGQNGSAQGMAPSRSNEGKFGGMQQNQMPPSRQQSMQQGMGQSMLQGMQQGSQQGHVPGGYGGPQQPHGGQQQPHGGQQSSRGGPQQPAATSAPEAPTPQMAAGKARPPAPAHRQSKSSLAVTSDGSAHNGKERTLSGRGVTFVEANGWAPGDDQPNPANPDGTGSSGTGTKAVLNSEHLLEELEMLSPSMPPNRAAHIEEVLAQIQSACQACVYTAAAAAGRSEPNMESEQLLPLGAYHLGVMCPDDEVDVLFVVPLVIQLSNFTAMLRHQLEQMADSQPIRTAPSDGLLTAPGLCFAMGGVDVTLLLAQRVPNLPLPTSQSIVPNTAGLLAREASERILSQTSKAKHFRHLLRFVRYWARQRGIFGSFIGFLGGMSWAICVARVCQSNPQLELAQLTACFFQVLSRWDWRQPVARLGSGAAPDTLALAAANSALTESGEGISPGQPNMTVMLPVEGVVPAAPYLSETTAKFVHKELRRGYKMMQHMQISRPLSNDAHPGNQRGTESHWCDLYAPARFFNRHRHYLEFDFMATSPDVFVGWLTWGREQLKDLVHLFESNCSKLVTLRPWPEFITFKDASWPHACALFVGLHLNRSMDQGAEGVRRLFDLREPIVRLLGTISKWPEADKHENKFELLIRHVRLAELEEWLDNQSKGIVTNRSGAADQENSHSWQRSKGGGGGPSQAWTITEDAEDAAGGMVECSF</sequence>
<accession>A0A7S4W3X1</accession>
<feature type="compositionally biased region" description="Low complexity" evidence="9">
    <location>
        <begin position="385"/>
        <end position="418"/>
    </location>
</feature>
<dbReference type="AlphaFoldDB" id="A0A7S4W3X1"/>
<feature type="domain" description="Poly(A) polymerase central" evidence="10">
    <location>
        <begin position="711"/>
        <end position="851"/>
    </location>
</feature>
<dbReference type="InterPro" id="IPR007012">
    <property type="entry name" value="PolA_pol_cen_dom"/>
</dbReference>
<evidence type="ECO:0000256" key="4">
    <source>
        <dbReference type="ARBA" id="ARBA00022664"/>
    </source>
</evidence>
<gene>
    <name evidence="11" type="ORF">AMON00008_LOCUS52463</name>
</gene>
<reference evidence="11" key="1">
    <citation type="submission" date="2021-01" db="EMBL/GenBank/DDBJ databases">
        <authorList>
            <person name="Corre E."/>
            <person name="Pelletier E."/>
            <person name="Niang G."/>
            <person name="Scheremetjew M."/>
            <person name="Finn R."/>
            <person name="Kale V."/>
            <person name="Holt S."/>
            <person name="Cochrane G."/>
            <person name="Meng A."/>
            <person name="Brown T."/>
            <person name="Cohen L."/>
        </authorList>
    </citation>
    <scope>NUCLEOTIDE SEQUENCE</scope>
    <source>
        <strain evidence="11">CCMP3105</strain>
    </source>
</reference>
<dbReference type="InterPro" id="IPR011068">
    <property type="entry name" value="NuclTrfase_I-like_C"/>
</dbReference>
<evidence type="ECO:0000256" key="5">
    <source>
        <dbReference type="ARBA" id="ARBA00022679"/>
    </source>
</evidence>
<evidence type="ECO:0000256" key="7">
    <source>
        <dbReference type="ARBA" id="ARBA00022840"/>
    </source>
</evidence>
<feature type="region of interest" description="Disordered" evidence="9">
    <location>
        <begin position="1022"/>
        <end position="1049"/>
    </location>
</feature>
<dbReference type="Gene3D" id="1.10.1410.10">
    <property type="match status" value="1"/>
</dbReference>
<evidence type="ECO:0000256" key="3">
    <source>
        <dbReference type="ARBA" id="ARBA00012388"/>
    </source>
</evidence>
<feature type="compositionally biased region" description="Gly residues" evidence="9">
    <location>
        <begin position="348"/>
        <end position="358"/>
    </location>
</feature>
<dbReference type="Gene3D" id="3.30.70.590">
    <property type="entry name" value="Poly(A) polymerase predicted RNA binding domain"/>
    <property type="match status" value="1"/>
</dbReference>
<keyword evidence="8" id="KW-0539">Nucleus</keyword>
<keyword evidence="6" id="KW-0547">Nucleotide-binding</keyword>
<evidence type="ECO:0000256" key="2">
    <source>
        <dbReference type="ARBA" id="ARBA00010912"/>
    </source>
</evidence>
<keyword evidence="7" id="KW-0067">ATP-binding</keyword>
<dbReference type="Gene3D" id="3.30.460.10">
    <property type="entry name" value="Beta Polymerase, domain 2"/>
    <property type="match status" value="1"/>
</dbReference>
<dbReference type="SUPFAM" id="SSF81631">
    <property type="entry name" value="PAP/OAS1 substrate-binding domain"/>
    <property type="match status" value="1"/>
</dbReference>
<feature type="region of interest" description="Disordered" evidence="9">
    <location>
        <begin position="1"/>
        <end position="33"/>
    </location>
</feature>
<dbReference type="GO" id="GO:0006397">
    <property type="term" value="P:mRNA processing"/>
    <property type="evidence" value="ECO:0007669"/>
    <property type="project" value="UniProtKB-KW"/>
</dbReference>
<keyword evidence="5" id="KW-0808">Transferase</keyword>
<protein>
    <recommendedName>
        <fullName evidence="3">polynucleotide adenylyltransferase</fullName>
        <ecNumber evidence="3">2.7.7.19</ecNumber>
    </recommendedName>
</protein>
<evidence type="ECO:0000313" key="11">
    <source>
        <dbReference type="EMBL" id="CAE4650142.1"/>
    </source>
</evidence>
<dbReference type="PANTHER" id="PTHR10682">
    <property type="entry name" value="POLY A POLYMERASE"/>
    <property type="match status" value="1"/>
</dbReference>
<comment type="similarity">
    <text evidence="2">Belongs to the poly(A) polymerase family.</text>
</comment>
<dbReference type="EC" id="2.7.7.19" evidence="3"/>
<evidence type="ECO:0000256" key="6">
    <source>
        <dbReference type="ARBA" id="ARBA00022741"/>
    </source>
</evidence>
<keyword evidence="4" id="KW-0507">mRNA processing</keyword>
<name>A0A7S4W3X1_9DINO</name>
<evidence type="ECO:0000256" key="9">
    <source>
        <dbReference type="SAM" id="MobiDB-lite"/>
    </source>
</evidence>
<feature type="compositionally biased region" description="Gly residues" evidence="9">
    <location>
        <begin position="1"/>
        <end position="20"/>
    </location>
</feature>
<feature type="compositionally biased region" description="Low complexity" evidence="9">
    <location>
        <begin position="426"/>
        <end position="462"/>
    </location>
</feature>
<feature type="compositionally biased region" description="Polar residues" evidence="9">
    <location>
        <begin position="479"/>
        <end position="489"/>
    </location>
</feature>
<dbReference type="GO" id="GO:0031123">
    <property type="term" value="P:RNA 3'-end processing"/>
    <property type="evidence" value="ECO:0007669"/>
    <property type="project" value="InterPro"/>
</dbReference>
<dbReference type="SUPFAM" id="SSF55003">
    <property type="entry name" value="PAP/Archaeal CCA-adding enzyme, C-terminal domain"/>
    <property type="match status" value="1"/>
</dbReference>